<keyword evidence="3" id="KW-1185">Reference proteome</keyword>
<dbReference type="Proteomes" id="UP000825729">
    <property type="component" value="Unassembled WGS sequence"/>
</dbReference>
<name>A0AAV7FFS0_ARIFI</name>
<dbReference type="AlphaFoldDB" id="A0AAV7FFS0"/>
<organism evidence="2 3">
    <name type="scientific">Aristolochia fimbriata</name>
    <name type="common">White veined hardy Dutchman's pipe vine</name>
    <dbReference type="NCBI Taxonomy" id="158543"/>
    <lineage>
        <taxon>Eukaryota</taxon>
        <taxon>Viridiplantae</taxon>
        <taxon>Streptophyta</taxon>
        <taxon>Embryophyta</taxon>
        <taxon>Tracheophyta</taxon>
        <taxon>Spermatophyta</taxon>
        <taxon>Magnoliopsida</taxon>
        <taxon>Magnoliidae</taxon>
        <taxon>Piperales</taxon>
        <taxon>Aristolochiaceae</taxon>
        <taxon>Aristolochia</taxon>
    </lineage>
</organism>
<sequence length="234" mass="26252">MLAFLFRELAKVCRTGVIGIAGCLTLLQLGCVRNVIELVEHREDRSPLMLEVSRYCQSILHSLPLLEGTITRGDLSLSGETSHVIELNRDRQRKQGRRTRHVPTTKMTLHVKDLVEPLILQEPTIVPPIQPKHQPEQIPEPQIELTPKPQIELTPKPQIELTPKPQIELTPKPQIKLTPKPQIELTPKPQIELTPKPQIGLTPKPQIELTPEPQPEQTPEPQTQADIGPSASNS</sequence>
<proteinExistence type="predicted"/>
<feature type="region of interest" description="Disordered" evidence="1">
    <location>
        <begin position="148"/>
        <end position="234"/>
    </location>
</feature>
<comment type="caution">
    <text evidence="2">The sequence shown here is derived from an EMBL/GenBank/DDBJ whole genome shotgun (WGS) entry which is preliminary data.</text>
</comment>
<evidence type="ECO:0000313" key="3">
    <source>
        <dbReference type="Proteomes" id="UP000825729"/>
    </source>
</evidence>
<gene>
    <name evidence="2" type="ORF">H6P81_003414</name>
</gene>
<evidence type="ECO:0000313" key="2">
    <source>
        <dbReference type="EMBL" id="KAG9458906.1"/>
    </source>
</evidence>
<reference evidence="2 3" key="1">
    <citation type="submission" date="2021-07" db="EMBL/GenBank/DDBJ databases">
        <title>The Aristolochia fimbriata genome: insights into angiosperm evolution, floral development and chemical biosynthesis.</title>
        <authorList>
            <person name="Jiao Y."/>
        </authorList>
    </citation>
    <scope>NUCLEOTIDE SEQUENCE [LARGE SCALE GENOMIC DNA]</scope>
    <source>
        <strain evidence="2">IBCAS-2021</strain>
        <tissue evidence="2">Leaf</tissue>
    </source>
</reference>
<evidence type="ECO:0000256" key="1">
    <source>
        <dbReference type="SAM" id="MobiDB-lite"/>
    </source>
</evidence>
<dbReference type="EMBL" id="JAINDJ010000002">
    <property type="protein sequence ID" value="KAG9458906.1"/>
    <property type="molecule type" value="Genomic_DNA"/>
</dbReference>
<protein>
    <submittedName>
        <fullName evidence="2">Uncharacterized protein</fullName>
    </submittedName>
</protein>
<accession>A0AAV7FFS0</accession>